<name>A0ACB8HF98_PSICU</name>
<protein>
    <submittedName>
        <fullName evidence="1">DNA-dependent metalloprotease WSS1</fullName>
    </submittedName>
</protein>
<keyword evidence="1" id="KW-0482">Metalloprotease</keyword>
<sequence>MPDIFVQSFTHLKDKPNADKALHTLQRVASLVKPIMRKHNWVLPVLAEFFPDNPNLLGDDDLATLHNYANFANISCSLNWQDLRLDVNMGQEILVRLRPAHSPSSFLPEADVVGTMLHELTHNVHGPHDEKFYKYLDGLQDEYDALQRSGYAGEGFFSEGKRLGTNISHNLPPHLARLKALEAAEKRVKASKVLGSGGRLGGSTRNTGLSPRELASRAAEKRLRDEKSCGTGAEAQREVAKAAKESVTNKVIDLTLDDDMDIEKTEPDSDSNSEVILVKDLFPRPTTSAAMTHGFSTKNSFKSSNITIAPSSKPTTKSPVTEIGQNVPFVSAERVKLRPSGAATNWSYWRDGLNSWNPSFG</sequence>
<comment type="caution">
    <text evidence="1">The sequence shown here is derived from an EMBL/GenBank/DDBJ whole genome shotgun (WGS) entry which is preliminary data.</text>
</comment>
<keyword evidence="1" id="KW-0378">Hydrolase</keyword>
<evidence type="ECO:0000313" key="2">
    <source>
        <dbReference type="Proteomes" id="UP000664032"/>
    </source>
</evidence>
<reference evidence="1" key="1">
    <citation type="submission" date="2021-10" db="EMBL/GenBank/DDBJ databases">
        <title>Psilocybe cubensis genome.</title>
        <authorList>
            <person name="Mckernan K.J."/>
            <person name="Crawford S."/>
            <person name="Trippe A."/>
            <person name="Kane L.T."/>
            <person name="Mclaughlin S."/>
        </authorList>
    </citation>
    <scope>NUCLEOTIDE SEQUENCE</scope>
    <source>
        <strain evidence="1">MGC-MH-2018</strain>
    </source>
</reference>
<dbReference type="EMBL" id="JAFIQS020000001">
    <property type="protein sequence ID" value="KAH9486392.1"/>
    <property type="molecule type" value="Genomic_DNA"/>
</dbReference>
<evidence type="ECO:0000313" key="1">
    <source>
        <dbReference type="EMBL" id="KAH9486392.1"/>
    </source>
</evidence>
<organism evidence="1 2">
    <name type="scientific">Psilocybe cubensis</name>
    <name type="common">Psychedelic mushroom</name>
    <name type="synonym">Stropharia cubensis</name>
    <dbReference type="NCBI Taxonomy" id="181762"/>
    <lineage>
        <taxon>Eukaryota</taxon>
        <taxon>Fungi</taxon>
        <taxon>Dikarya</taxon>
        <taxon>Basidiomycota</taxon>
        <taxon>Agaricomycotina</taxon>
        <taxon>Agaricomycetes</taxon>
        <taxon>Agaricomycetidae</taxon>
        <taxon>Agaricales</taxon>
        <taxon>Agaricineae</taxon>
        <taxon>Strophariaceae</taxon>
        <taxon>Psilocybe</taxon>
    </lineage>
</organism>
<proteinExistence type="predicted"/>
<gene>
    <name evidence="1" type="ORF">JR316_0000456</name>
</gene>
<accession>A0ACB8HF98</accession>
<keyword evidence="2" id="KW-1185">Reference proteome</keyword>
<keyword evidence="1" id="KW-0645">Protease</keyword>
<dbReference type="Proteomes" id="UP000664032">
    <property type="component" value="Unassembled WGS sequence"/>
</dbReference>